<proteinExistence type="predicted"/>
<dbReference type="AlphaFoldDB" id="A0A0E9RJU4"/>
<reference evidence="2" key="1">
    <citation type="submission" date="2014-11" db="EMBL/GenBank/DDBJ databases">
        <authorList>
            <person name="Amaro Gonzalez C."/>
        </authorList>
    </citation>
    <scope>NUCLEOTIDE SEQUENCE</scope>
</reference>
<organism evidence="2">
    <name type="scientific">Anguilla anguilla</name>
    <name type="common">European freshwater eel</name>
    <name type="synonym">Muraena anguilla</name>
    <dbReference type="NCBI Taxonomy" id="7936"/>
    <lineage>
        <taxon>Eukaryota</taxon>
        <taxon>Metazoa</taxon>
        <taxon>Chordata</taxon>
        <taxon>Craniata</taxon>
        <taxon>Vertebrata</taxon>
        <taxon>Euteleostomi</taxon>
        <taxon>Actinopterygii</taxon>
        <taxon>Neopterygii</taxon>
        <taxon>Teleostei</taxon>
        <taxon>Anguilliformes</taxon>
        <taxon>Anguillidae</taxon>
        <taxon>Anguilla</taxon>
    </lineage>
</organism>
<name>A0A0E9RJU4_ANGAN</name>
<sequence>MPPPSPIGCRDSQSEPRPRKLPCECKKHTPRNRSYTTLLLIGHLINTHISGDVFPQKHFTPPLGFGYLPPHQV</sequence>
<accession>A0A0E9RJU4</accession>
<dbReference type="EMBL" id="GBXM01079161">
    <property type="protein sequence ID" value="JAH29416.1"/>
    <property type="molecule type" value="Transcribed_RNA"/>
</dbReference>
<evidence type="ECO:0000313" key="2">
    <source>
        <dbReference type="EMBL" id="JAH29416.1"/>
    </source>
</evidence>
<reference evidence="2" key="2">
    <citation type="journal article" date="2015" name="Fish Shellfish Immunol.">
        <title>Early steps in the European eel (Anguilla anguilla)-Vibrio vulnificus interaction in the gills: Role of the RtxA13 toxin.</title>
        <authorList>
            <person name="Callol A."/>
            <person name="Pajuelo D."/>
            <person name="Ebbesson L."/>
            <person name="Teles M."/>
            <person name="MacKenzie S."/>
            <person name="Amaro C."/>
        </authorList>
    </citation>
    <scope>NUCLEOTIDE SEQUENCE</scope>
</reference>
<evidence type="ECO:0000256" key="1">
    <source>
        <dbReference type="SAM" id="MobiDB-lite"/>
    </source>
</evidence>
<feature type="compositionally biased region" description="Basic and acidic residues" evidence="1">
    <location>
        <begin position="12"/>
        <end position="25"/>
    </location>
</feature>
<protein>
    <submittedName>
        <fullName evidence="2">Uncharacterized protein</fullName>
    </submittedName>
</protein>
<feature type="region of interest" description="Disordered" evidence="1">
    <location>
        <begin position="1"/>
        <end position="25"/>
    </location>
</feature>